<dbReference type="AlphaFoldDB" id="A0AA35YLJ8"/>
<dbReference type="InterPro" id="IPR016039">
    <property type="entry name" value="Thiolase-like"/>
</dbReference>
<evidence type="ECO:0000256" key="1">
    <source>
        <dbReference type="ARBA" id="ARBA00005194"/>
    </source>
</evidence>
<dbReference type="GO" id="GO:0016020">
    <property type="term" value="C:membrane"/>
    <property type="evidence" value="ECO:0007669"/>
    <property type="project" value="InterPro"/>
</dbReference>
<feature type="active site" evidence="7">
    <location>
        <position position="352"/>
    </location>
</feature>
<keyword evidence="8" id="KW-0472">Membrane</keyword>
<dbReference type="CDD" id="cd00831">
    <property type="entry name" value="CHS_like"/>
    <property type="match status" value="1"/>
</dbReference>
<keyword evidence="3 6" id="KW-0808">Transferase</keyword>
<dbReference type="PANTHER" id="PTHR31561">
    <property type="entry name" value="3-KETOACYL-COA SYNTHASE"/>
    <property type="match status" value="1"/>
</dbReference>
<evidence type="ECO:0000313" key="12">
    <source>
        <dbReference type="Proteomes" id="UP001177003"/>
    </source>
</evidence>
<dbReference type="InterPro" id="IPR012392">
    <property type="entry name" value="3-ktacl-CoA_syn"/>
</dbReference>
<dbReference type="EMBL" id="OX465079">
    <property type="protein sequence ID" value="CAI9276078.1"/>
    <property type="molecule type" value="Genomic_DNA"/>
</dbReference>
<dbReference type="Gene3D" id="3.40.47.10">
    <property type="match status" value="1"/>
</dbReference>
<evidence type="ECO:0000256" key="5">
    <source>
        <dbReference type="ARBA" id="ARBA00047375"/>
    </source>
</evidence>
<feature type="active site" evidence="7">
    <location>
        <position position="348"/>
    </location>
</feature>
<evidence type="ECO:0000256" key="7">
    <source>
        <dbReference type="PIRSR" id="PIRSR036417-1"/>
    </source>
</evidence>
<evidence type="ECO:0000259" key="10">
    <source>
        <dbReference type="Pfam" id="PF08541"/>
    </source>
</evidence>
<feature type="active site" evidence="7">
    <location>
        <position position="184"/>
    </location>
</feature>
<comment type="catalytic activity">
    <reaction evidence="5">
        <text>a very-long-chain acyl-CoA + malonyl-CoA + H(+) = a very-long-chain 3-oxoacyl-CoA + CO2 + CoA</text>
        <dbReference type="Rhea" id="RHEA:32727"/>
        <dbReference type="ChEBI" id="CHEBI:15378"/>
        <dbReference type="ChEBI" id="CHEBI:16526"/>
        <dbReference type="ChEBI" id="CHEBI:57287"/>
        <dbReference type="ChEBI" id="CHEBI:57384"/>
        <dbReference type="ChEBI" id="CHEBI:90725"/>
        <dbReference type="ChEBI" id="CHEBI:90736"/>
        <dbReference type="EC" id="2.3.1.199"/>
    </reaction>
</comment>
<evidence type="ECO:0000256" key="2">
    <source>
        <dbReference type="ARBA" id="ARBA00005531"/>
    </source>
</evidence>
<dbReference type="GO" id="GO:0006633">
    <property type="term" value="P:fatty acid biosynthetic process"/>
    <property type="evidence" value="ECO:0007669"/>
    <property type="project" value="InterPro"/>
</dbReference>
<evidence type="ECO:0000256" key="6">
    <source>
        <dbReference type="PIRNR" id="PIRNR036417"/>
    </source>
</evidence>
<evidence type="ECO:0000256" key="8">
    <source>
        <dbReference type="SAM" id="Phobius"/>
    </source>
</evidence>
<feature type="transmembrane region" description="Helical" evidence="8">
    <location>
        <begin position="22"/>
        <end position="42"/>
    </location>
</feature>
<dbReference type="InterPro" id="IPR013747">
    <property type="entry name" value="ACP_syn_III_C"/>
</dbReference>
<dbReference type="Pfam" id="PF08392">
    <property type="entry name" value="FAE1_CUT1_RppA"/>
    <property type="match status" value="1"/>
</dbReference>
<evidence type="ECO:0000313" key="11">
    <source>
        <dbReference type="EMBL" id="CAI9276078.1"/>
    </source>
</evidence>
<evidence type="ECO:0000256" key="3">
    <source>
        <dbReference type="ARBA" id="ARBA00022679"/>
    </source>
</evidence>
<keyword evidence="8" id="KW-0812">Transmembrane</keyword>
<feature type="active site" evidence="7">
    <location>
        <position position="381"/>
    </location>
</feature>
<dbReference type="SUPFAM" id="SSF53901">
    <property type="entry name" value="Thiolase-like"/>
    <property type="match status" value="2"/>
</dbReference>
<keyword evidence="4 6" id="KW-0012">Acyltransferase</keyword>
<reference evidence="11" key="1">
    <citation type="submission" date="2023-04" db="EMBL/GenBank/DDBJ databases">
        <authorList>
            <person name="Vijverberg K."/>
            <person name="Xiong W."/>
            <person name="Schranz E."/>
        </authorList>
    </citation>
    <scope>NUCLEOTIDE SEQUENCE</scope>
</reference>
<dbReference type="InterPro" id="IPR013601">
    <property type="entry name" value="FAE1_typ3_polyketide_synth"/>
</dbReference>
<dbReference type="EC" id="2.3.1.-" evidence="6"/>
<name>A0AA35YLJ8_LACSI</name>
<feature type="active site" evidence="7">
    <location>
        <position position="385"/>
    </location>
</feature>
<gene>
    <name evidence="11" type="ORF">LSALG_LOCUS16079</name>
</gene>
<dbReference type="Pfam" id="PF08541">
    <property type="entry name" value="ACP_syn_III_C"/>
    <property type="match status" value="1"/>
</dbReference>
<keyword evidence="12" id="KW-1185">Reference proteome</keyword>
<sequence>MTLDIFLSFFKTLYADDAMKPILILSLSIIIVIITFFILSFISKHPSIYLVDYACCNPPKSLQSPSDAFLRHSRINLSSHPESVDFQMKVLARSGLGDETYLPPAMHSLPPTPSIEASRNEAEIVIYSSLDSLFKKMELNPQEVDFLVVNTSVFAPVPSLTSMIMRRYNMREDVKTFNLSGMGCSAGLISVNLARDLLKIHKNSNAVIITTEIITLFYYTGKDRSMLLPNCLFRMGGASVLLSNKKCFRKQSKYRLLHVVRTHIGSFDKAYKCIHEMEDSEGKIGISLSKDLPNIARQALKANIHAFALQVLPLTEVFFFLKNVIKKVVSKRKDTKPYVPNFKRVFKHFCVHAGGRGVINNMQTELGLTWQDMEPSRMTLHRFGNTSSSSLWYELSYLEAKGMMKEGDRIWQIALGSGFKCNSAVWMCNRNITNSMDGPWFDCIDRYPIHVP</sequence>
<dbReference type="PIRSF" id="PIRSF036417">
    <property type="entry name" value="3-ktacl-CoA_syn"/>
    <property type="match status" value="1"/>
</dbReference>
<comment type="pathway">
    <text evidence="1 6">Lipid metabolism; fatty acid biosynthesis.</text>
</comment>
<organism evidence="11 12">
    <name type="scientific">Lactuca saligna</name>
    <name type="common">Willowleaf lettuce</name>
    <dbReference type="NCBI Taxonomy" id="75948"/>
    <lineage>
        <taxon>Eukaryota</taxon>
        <taxon>Viridiplantae</taxon>
        <taxon>Streptophyta</taxon>
        <taxon>Embryophyta</taxon>
        <taxon>Tracheophyta</taxon>
        <taxon>Spermatophyta</taxon>
        <taxon>Magnoliopsida</taxon>
        <taxon>eudicotyledons</taxon>
        <taxon>Gunneridae</taxon>
        <taxon>Pentapetalae</taxon>
        <taxon>asterids</taxon>
        <taxon>campanulids</taxon>
        <taxon>Asterales</taxon>
        <taxon>Asteraceae</taxon>
        <taxon>Cichorioideae</taxon>
        <taxon>Cichorieae</taxon>
        <taxon>Lactucinae</taxon>
        <taxon>Lactuca</taxon>
    </lineage>
</organism>
<feature type="active site" evidence="7">
    <location>
        <position position="263"/>
    </location>
</feature>
<dbReference type="Proteomes" id="UP001177003">
    <property type="component" value="Chromosome 3"/>
</dbReference>
<feature type="domain" description="FAE" evidence="9">
    <location>
        <begin position="44"/>
        <end position="327"/>
    </location>
</feature>
<feature type="domain" description="Beta-ketoacyl-[acyl-carrier-protein] synthase III C-terminal" evidence="10">
    <location>
        <begin position="347"/>
        <end position="426"/>
    </location>
</feature>
<comment type="similarity">
    <text evidence="2 6">Belongs to the thiolase-like superfamily. Chalcone/stilbene synthases family.</text>
</comment>
<evidence type="ECO:0000256" key="4">
    <source>
        <dbReference type="ARBA" id="ARBA00023315"/>
    </source>
</evidence>
<accession>A0AA35YLJ8</accession>
<keyword evidence="8" id="KW-1133">Transmembrane helix</keyword>
<protein>
    <recommendedName>
        <fullName evidence="6">3-ketoacyl-CoA synthase</fullName>
        <ecNumber evidence="6">2.3.1.-</ecNumber>
    </recommendedName>
</protein>
<dbReference type="GO" id="GO:0009922">
    <property type="term" value="F:fatty acid elongase activity"/>
    <property type="evidence" value="ECO:0007669"/>
    <property type="project" value="UniProtKB-EC"/>
</dbReference>
<evidence type="ECO:0000259" key="9">
    <source>
        <dbReference type="Pfam" id="PF08392"/>
    </source>
</evidence>
<proteinExistence type="inferred from homology"/>